<dbReference type="RefSeq" id="WP_194664839.1">
    <property type="nucleotide sequence ID" value="NZ_RDPI01001091.1"/>
</dbReference>
<keyword evidence="4" id="KW-1185">Reference proteome</keyword>
<dbReference type="Pfam" id="PF11647">
    <property type="entry name" value="MLD"/>
    <property type="match status" value="1"/>
</dbReference>
<gene>
    <name evidence="3" type="ORF">EAY46_27700</name>
</gene>
<reference evidence="3 4" key="1">
    <citation type="journal article" date="2021" name="PeerJ">
        <title>Analysis of 44 Vibrio anguillarum genomes reveals high genetic diversity.</title>
        <authorList>
            <person name="Hansen M.J."/>
            <person name="Dalsgaard I."/>
        </authorList>
    </citation>
    <scope>NUCLEOTIDE SEQUENCE [LARGE SCALE GENOMIC DNA]</scope>
    <source>
        <strain evidence="3 4">040915-1/1B</strain>
    </source>
</reference>
<dbReference type="SUPFAM" id="SSF158842">
    <property type="entry name" value="PMT central region-like"/>
    <property type="match status" value="1"/>
</dbReference>
<organism evidence="3 4">
    <name type="scientific">Vibrio anguillarum</name>
    <name type="common">Listonella anguillarum</name>
    <dbReference type="NCBI Taxonomy" id="55601"/>
    <lineage>
        <taxon>Bacteria</taxon>
        <taxon>Pseudomonadati</taxon>
        <taxon>Pseudomonadota</taxon>
        <taxon>Gammaproteobacteria</taxon>
        <taxon>Vibrionales</taxon>
        <taxon>Vibrionaceae</taxon>
        <taxon>Vibrio</taxon>
    </lineage>
</organism>
<dbReference type="CDD" id="cd16840">
    <property type="entry name" value="toxin_MLD"/>
    <property type="match status" value="1"/>
</dbReference>
<evidence type="ECO:0000313" key="4">
    <source>
        <dbReference type="Proteomes" id="UP000726136"/>
    </source>
</evidence>
<proteinExistence type="predicted"/>
<feature type="non-terminal residue" evidence="3">
    <location>
        <position position="1"/>
    </location>
</feature>
<feature type="non-terminal residue" evidence="3">
    <location>
        <position position="220"/>
    </location>
</feature>
<evidence type="ECO:0000313" key="3">
    <source>
        <dbReference type="EMBL" id="MBF4376768.1"/>
    </source>
</evidence>
<dbReference type="Proteomes" id="UP000726136">
    <property type="component" value="Unassembled WGS sequence"/>
</dbReference>
<dbReference type="Gene3D" id="1.20.140.180">
    <property type="match status" value="1"/>
</dbReference>
<evidence type="ECO:0000259" key="2">
    <source>
        <dbReference type="Pfam" id="PF11647"/>
    </source>
</evidence>
<evidence type="ECO:0000256" key="1">
    <source>
        <dbReference type="SAM" id="MobiDB-lite"/>
    </source>
</evidence>
<feature type="compositionally biased region" description="Polar residues" evidence="1">
    <location>
        <begin position="1"/>
        <end position="21"/>
    </location>
</feature>
<accession>A0ABR9ZE82</accession>
<feature type="domain" description="Dermonecrotic/RTX toxin membrane localization" evidence="2">
    <location>
        <begin position="42"/>
        <end position="119"/>
    </location>
</feature>
<sequence length="220" mass="24380">DQLDNANLKNKQYLDTDSPQSAERALESLGEGKQTTLDLSSVSTKDELKNEAKVFAKPIGESYQKILDQLDLLHTTQGDKQIEAALRLNNLVDDYVSHHEKSGRNTALLSLKNRVSESLYNNVAEETRVEIAKLSATRIDLAADLLHRLHSSTNKVSSVVDIKHLADGTKYSSQESLAVLSKQEVPFNKELQDQQLVQGRETGEAVVNNVQLSDDEIKGI</sequence>
<protein>
    <submittedName>
        <fullName evidence="3">Membrane-targeted effector domain-containing toxin</fullName>
    </submittedName>
</protein>
<feature type="region of interest" description="Disordered" evidence="1">
    <location>
        <begin position="1"/>
        <end position="33"/>
    </location>
</feature>
<dbReference type="InterPro" id="IPR020972">
    <property type="entry name" value="Dermonecrotic/RTX_toxin_MLD"/>
</dbReference>
<dbReference type="EMBL" id="RDPI01001091">
    <property type="protein sequence ID" value="MBF4376768.1"/>
    <property type="molecule type" value="Genomic_DNA"/>
</dbReference>
<comment type="caution">
    <text evidence="3">The sequence shown here is derived from an EMBL/GenBank/DDBJ whole genome shotgun (WGS) entry which is preliminary data.</text>
</comment>
<name>A0ABR9ZE82_VIBAN</name>